<keyword evidence="1" id="KW-0472">Membrane</keyword>
<feature type="transmembrane region" description="Helical" evidence="1">
    <location>
        <begin position="32"/>
        <end position="59"/>
    </location>
</feature>
<dbReference type="Proteomes" id="UP000468327">
    <property type="component" value="Unassembled WGS sequence"/>
</dbReference>
<sequence length="65" mass="6918">MDGADGALLSGSDPVGSSYSLLDSDVQAVMQFLWLLSVVELVQLAVLVIVAGMLFGYLVTRKWGD</sequence>
<evidence type="ECO:0000313" key="3">
    <source>
        <dbReference type="Proteomes" id="UP000468327"/>
    </source>
</evidence>
<keyword evidence="1" id="KW-1133">Transmembrane helix</keyword>
<dbReference type="AlphaFoldDB" id="A0A6N8IFJ3"/>
<evidence type="ECO:0000313" key="2">
    <source>
        <dbReference type="EMBL" id="MVN14598.1"/>
    </source>
</evidence>
<keyword evidence="1" id="KW-0812">Transmembrane</keyword>
<dbReference type="RefSeq" id="WP_157005960.1">
    <property type="nucleotide sequence ID" value="NZ_DBEZYS010000079.1"/>
</dbReference>
<dbReference type="EMBL" id="WPOC01000005">
    <property type="protein sequence ID" value="MVN14598.1"/>
    <property type="molecule type" value="Genomic_DNA"/>
</dbReference>
<comment type="caution">
    <text evidence="2">The sequence shown here is derived from an EMBL/GenBank/DDBJ whole genome shotgun (WGS) entry which is preliminary data.</text>
</comment>
<gene>
    <name evidence="2" type="ORF">GO738_04380</name>
</gene>
<accession>A0A6N8IFJ3</accession>
<name>A0A6N8IFJ3_9ACTN</name>
<protein>
    <submittedName>
        <fullName evidence="2">Uncharacterized protein</fullName>
    </submittedName>
</protein>
<evidence type="ECO:0000256" key="1">
    <source>
        <dbReference type="SAM" id="Phobius"/>
    </source>
</evidence>
<organism evidence="2 3">
    <name type="scientific">Gordonibacter urolithinfaciens</name>
    <dbReference type="NCBI Taxonomy" id="1335613"/>
    <lineage>
        <taxon>Bacteria</taxon>
        <taxon>Bacillati</taxon>
        <taxon>Actinomycetota</taxon>
        <taxon>Coriobacteriia</taxon>
        <taxon>Eggerthellales</taxon>
        <taxon>Eggerthellaceae</taxon>
        <taxon>Gordonibacter</taxon>
    </lineage>
</organism>
<proteinExistence type="predicted"/>
<reference evidence="2 3" key="1">
    <citation type="submission" date="2019-11" db="EMBL/GenBank/DDBJ databases">
        <title>Whole genome shotgun sequencing (WGS) data from Adlercreutzia equolifaciens ResAG-91, Eggerthella lenta MRI-F36, MRI-F37, MRI-F40, ResAG-49, ResAG-88, ResAG-121, ResAG-145, and Gordonibacter sp. ResAG-5, ResAG-26, ResAG-43, ResAG-50, ResAG-59.</title>
        <authorList>
            <person name="Stoll D.A."/>
            <person name="Danylec N."/>
            <person name="Franz C.M.A.P."/>
            <person name="Huch M."/>
        </authorList>
    </citation>
    <scope>NUCLEOTIDE SEQUENCE [LARGE SCALE GENOMIC DNA]</scope>
    <source>
        <strain evidence="2 3">ResAG-59</strain>
    </source>
</reference>
<keyword evidence="3" id="KW-1185">Reference proteome</keyword>